<dbReference type="Proteomes" id="UP000094819">
    <property type="component" value="Unassembled WGS sequence"/>
</dbReference>
<dbReference type="AlphaFoldDB" id="A0A1E3JCC5"/>
<protein>
    <recommendedName>
        <fullName evidence="4">6-phosphogluconolactonase</fullName>
    </recommendedName>
</protein>
<dbReference type="SUPFAM" id="SSF50974">
    <property type="entry name" value="Nitrous oxide reductase, N-terminal domain"/>
    <property type="match status" value="1"/>
</dbReference>
<dbReference type="PANTHER" id="PTHR30344:SF7">
    <property type="entry name" value="DUF2415 DOMAIN-CONTAINING PROTEIN"/>
    <property type="match status" value="1"/>
</dbReference>
<keyword evidence="3" id="KW-1185">Reference proteome</keyword>
<evidence type="ECO:0000256" key="1">
    <source>
        <dbReference type="ARBA" id="ARBA00005564"/>
    </source>
</evidence>
<dbReference type="EMBL" id="AWGH01000009">
    <property type="protein sequence ID" value="ODN98482.1"/>
    <property type="molecule type" value="Genomic_DNA"/>
</dbReference>
<evidence type="ECO:0000313" key="3">
    <source>
        <dbReference type="Proteomes" id="UP000094819"/>
    </source>
</evidence>
<dbReference type="Gene3D" id="2.130.10.10">
    <property type="entry name" value="YVTN repeat-like/Quinoprotein amine dehydrogenase"/>
    <property type="match status" value="1"/>
</dbReference>
<dbReference type="Pfam" id="PF10282">
    <property type="entry name" value="Lactonase"/>
    <property type="match status" value="1"/>
</dbReference>
<dbReference type="InterPro" id="IPR050282">
    <property type="entry name" value="Cycloisomerase_2"/>
</dbReference>
<dbReference type="GO" id="GO:0017057">
    <property type="term" value="F:6-phosphogluconolactonase activity"/>
    <property type="evidence" value="ECO:0007669"/>
    <property type="project" value="TreeGrafter"/>
</dbReference>
<dbReference type="InterPro" id="IPR019405">
    <property type="entry name" value="Lactonase_7-beta_prop"/>
</dbReference>
<comment type="caution">
    <text evidence="2">The sequence shown here is derived from an EMBL/GenBank/DDBJ whole genome shotgun (WGS) entry which is preliminary data.</text>
</comment>
<comment type="similarity">
    <text evidence="1">Belongs to the cycloisomerase 2 family.</text>
</comment>
<evidence type="ECO:0008006" key="4">
    <source>
        <dbReference type="Google" id="ProtNLM"/>
    </source>
</evidence>
<dbReference type="OrthoDB" id="9972196at2759"/>
<gene>
    <name evidence="2" type="ORF">L198_03727</name>
</gene>
<dbReference type="GeneID" id="30192940"/>
<reference evidence="2 3" key="1">
    <citation type="submission" date="2016-06" db="EMBL/GenBank/DDBJ databases">
        <title>Evolution of pathogenesis and genome organization in the Tremellales.</title>
        <authorList>
            <person name="Cuomo C."/>
            <person name="Litvintseva A."/>
            <person name="Heitman J."/>
            <person name="Chen Y."/>
            <person name="Sun S."/>
            <person name="Springer D."/>
            <person name="Dromer F."/>
            <person name="Young S."/>
            <person name="Zeng Q."/>
            <person name="Chapman S."/>
            <person name="Gujja S."/>
            <person name="Saif S."/>
            <person name="Birren B."/>
        </authorList>
    </citation>
    <scope>NUCLEOTIDE SEQUENCE [LARGE SCALE GENOMIC DNA]</scope>
    <source>
        <strain evidence="2 3">CBS 7118</strain>
    </source>
</reference>
<dbReference type="RefSeq" id="XP_019032344.1">
    <property type="nucleotide sequence ID" value="XM_019175854.1"/>
</dbReference>
<dbReference type="InterPro" id="IPR011045">
    <property type="entry name" value="N2O_reductase_N"/>
</dbReference>
<sequence length="385" mass="41218">MSSYTLLVSGYRTDFSLVAFDPSTRDIKVLSDSPAPENASWVEPAAKKSTDGSRIVYSLSEAEKGKAFSLVVKGDKVTVTSERDTLGGSCHVHIMKDGSGIVVANYLGGSLIYFPVEQDGTLSATSASPLLKFDLVYTEQGQTPPNPERQDASHCHQVIEGDDGILYVPDLGNDRVWVVWRGGESGLSVKGWCQAPAGTGPRHATISKDGKFSPVLQFSSKHLYVLTELANTLLTFPLTDPTYPIIPHPDSGISIAPPSVPERYIKYLNAAELLAHPSLPVLYASNRLELDIGKASSGKFESREKGDAVAIATLSSDGTLEAVQHVRTGVDNIRAMQLSPDGKFVALAGQSGGGVEVYNVGQDGKTWELVANNEAITKVTDLAWL</sequence>
<dbReference type="InterPro" id="IPR015943">
    <property type="entry name" value="WD40/YVTN_repeat-like_dom_sf"/>
</dbReference>
<organism evidence="2 3">
    <name type="scientific">Cryptococcus wingfieldii CBS 7118</name>
    <dbReference type="NCBI Taxonomy" id="1295528"/>
    <lineage>
        <taxon>Eukaryota</taxon>
        <taxon>Fungi</taxon>
        <taxon>Dikarya</taxon>
        <taxon>Basidiomycota</taxon>
        <taxon>Agaricomycotina</taxon>
        <taxon>Tremellomycetes</taxon>
        <taxon>Tremellales</taxon>
        <taxon>Cryptococcaceae</taxon>
        <taxon>Cryptococcus</taxon>
    </lineage>
</organism>
<accession>A0A1E3JCC5</accession>
<name>A0A1E3JCC5_9TREE</name>
<proteinExistence type="inferred from homology"/>
<evidence type="ECO:0000313" key="2">
    <source>
        <dbReference type="EMBL" id="ODN98482.1"/>
    </source>
</evidence>
<dbReference type="PANTHER" id="PTHR30344">
    <property type="entry name" value="6-PHOSPHOGLUCONOLACTONASE-RELATED"/>
    <property type="match status" value="1"/>
</dbReference>